<comment type="caution">
    <text evidence="1">The sequence shown here is derived from an EMBL/GenBank/DDBJ whole genome shotgun (WGS) entry which is preliminary data.</text>
</comment>
<evidence type="ECO:0000313" key="1">
    <source>
        <dbReference type="EMBL" id="GFX98566.1"/>
    </source>
</evidence>
<proteinExistence type="predicted"/>
<dbReference type="EMBL" id="BMAU01021203">
    <property type="protein sequence ID" value="GFX98566.1"/>
    <property type="molecule type" value="Genomic_DNA"/>
</dbReference>
<evidence type="ECO:0000313" key="2">
    <source>
        <dbReference type="Proteomes" id="UP000887159"/>
    </source>
</evidence>
<reference evidence="1" key="1">
    <citation type="submission" date="2020-08" db="EMBL/GenBank/DDBJ databases">
        <title>Multicomponent nature underlies the extraordinary mechanical properties of spider dragline silk.</title>
        <authorList>
            <person name="Kono N."/>
            <person name="Nakamura H."/>
            <person name="Mori M."/>
            <person name="Yoshida Y."/>
            <person name="Ohtoshi R."/>
            <person name="Malay A.D."/>
            <person name="Moran D.A.P."/>
            <person name="Tomita M."/>
            <person name="Numata K."/>
            <person name="Arakawa K."/>
        </authorList>
    </citation>
    <scope>NUCLEOTIDE SEQUENCE</scope>
</reference>
<name>A0A8X6UZA9_TRICX</name>
<protein>
    <submittedName>
        <fullName evidence="1">Uncharacterized protein</fullName>
    </submittedName>
</protein>
<accession>A0A8X6UZA9</accession>
<keyword evidence="2" id="KW-1185">Reference proteome</keyword>
<organism evidence="1 2">
    <name type="scientific">Trichonephila clavipes</name>
    <name type="common">Golden silk orbweaver</name>
    <name type="synonym">Nephila clavipes</name>
    <dbReference type="NCBI Taxonomy" id="2585209"/>
    <lineage>
        <taxon>Eukaryota</taxon>
        <taxon>Metazoa</taxon>
        <taxon>Ecdysozoa</taxon>
        <taxon>Arthropoda</taxon>
        <taxon>Chelicerata</taxon>
        <taxon>Arachnida</taxon>
        <taxon>Araneae</taxon>
        <taxon>Araneomorphae</taxon>
        <taxon>Entelegynae</taxon>
        <taxon>Araneoidea</taxon>
        <taxon>Nephilidae</taxon>
        <taxon>Trichonephila</taxon>
    </lineage>
</organism>
<sequence>MMHLSRGNRTSMPYLRWEISCTPKTQACIPCTTVQMVTAELRYECVTRSFLIDDCRITEFFRGYIVNFGKHVRSTSSDMMLVEKEGVRSSNLEGSIFERVANSHLVAILNPADYPLRLSVGGTEMFAEAGLHSSCAEKLLAICLVNSGISHLLHILVSSSVRKSTRTLRREAPHYQKIGPYHLRRRKEMQQCDGHIHIRRHQRELIACIRYCHTHPESGVHYTDTSFSRRL</sequence>
<dbReference type="AlphaFoldDB" id="A0A8X6UZA9"/>
<gene>
    <name evidence="1" type="ORF">TNCV_1501441</name>
</gene>
<dbReference type="Proteomes" id="UP000887159">
    <property type="component" value="Unassembled WGS sequence"/>
</dbReference>